<feature type="transmembrane region" description="Helical" evidence="1">
    <location>
        <begin position="66"/>
        <end position="86"/>
    </location>
</feature>
<name>Q69SS1_ORYSJ</name>
<dbReference type="EMBL" id="AP003946">
    <property type="protein sequence ID" value="BAD35597.1"/>
    <property type="molecule type" value="Genomic_DNA"/>
</dbReference>
<reference evidence="4" key="3">
    <citation type="journal article" date="2005" name="Nature">
        <title>The map-based sequence of the rice genome.</title>
        <authorList>
            <consortium name="International rice genome sequencing project (IRGSP)"/>
            <person name="Matsumoto T."/>
            <person name="Wu J."/>
            <person name="Kanamori H."/>
            <person name="Katayose Y."/>
            <person name="Fujisawa M."/>
            <person name="Namiki N."/>
            <person name="Mizuno H."/>
            <person name="Yamamoto K."/>
            <person name="Antonio B.A."/>
            <person name="Baba T."/>
            <person name="Sakata K."/>
            <person name="Nagamura Y."/>
            <person name="Aoki H."/>
            <person name="Arikawa K."/>
            <person name="Arita K."/>
            <person name="Bito T."/>
            <person name="Chiden Y."/>
            <person name="Fujitsuka N."/>
            <person name="Fukunaka R."/>
            <person name="Hamada M."/>
            <person name="Harada C."/>
            <person name="Hayashi A."/>
            <person name="Hijishita S."/>
            <person name="Honda M."/>
            <person name="Hosokawa S."/>
            <person name="Ichikawa Y."/>
            <person name="Idonuma A."/>
            <person name="Iijima M."/>
            <person name="Ikeda M."/>
            <person name="Ikeno M."/>
            <person name="Ito K."/>
            <person name="Ito S."/>
            <person name="Ito T."/>
            <person name="Ito Y."/>
            <person name="Ito Y."/>
            <person name="Iwabuchi A."/>
            <person name="Kamiya K."/>
            <person name="Karasawa W."/>
            <person name="Kurita K."/>
            <person name="Katagiri S."/>
            <person name="Kikuta A."/>
            <person name="Kobayashi H."/>
            <person name="Kobayashi N."/>
            <person name="Machita K."/>
            <person name="Maehara T."/>
            <person name="Masukawa M."/>
            <person name="Mizubayashi T."/>
            <person name="Mukai Y."/>
            <person name="Nagasaki H."/>
            <person name="Nagata Y."/>
            <person name="Naito S."/>
            <person name="Nakashima M."/>
            <person name="Nakama Y."/>
            <person name="Nakamichi Y."/>
            <person name="Nakamura M."/>
            <person name="Meguro A."/>
            <person name="Negishi M."/>
            <person name="Ohta I."/>
            <person name="Ohta T."/>
            <person name="Okamoto M."/>
            <person name="Ono N."/>
            <person name="Saji S."/>
            <person name="Sakaguchi M."/>
            <person name="Sakai K."/>
            <person name="Shibata M."/>
            <person name="Shimokawa T."/>
            <person name="Song J."/>
            <person name="Takazaki Y."/>
            <person name="Terasawa K."/>
            <person name="Tsugane M."/>
            <person name="Tsuji K."/>
            <person name="Ueda S."/>
            <person name="Waki K."/>
            <person name="Yamagata H."/>
            <person name="Yamamoto M."/>
            <person name="Yamamoto S."/>
            <person name="Yamane H."/>
            <person name="Yoshiki S."/>
            <person name="Yoshihara R."/>
            <person name="Yukawa K."/>
            <person name="Zhong H."/>
            <person name="Yano M."/>
            <person name="Yuan Q."/>
            <person name="Ouyang S."/>
            <person name="Liu J."/>
            <person name="Jones K.M."/>
            <person name="Gansberger K."/>
            <person name="Moffat K."/>
            <person name="Hill J."/>
            <person name="Bera J."/>
            <person name="Fadrosh D."/>
            <person name="Jin S."/>
            <person name="Johri S."/>
            <person name="Kim M."/>
            <person name="Overton L."/>
            <person name="Reardon M."/>
            <person name="Tsitrin T."/>
            <person name="Vuong H."/>
            <person name="Weaver B."/>
            <person name="Ciecko A."/>
            <person name="Tallon L."/>
            <person name="Jackson J."/>
            <person name="Pai G."/>
            <person name="Aken S.V."/>
            <person name="Utterback T."/>
            <person name="Reidmuller S."/>
            <person name="Feldblyum T."/>
            <person name="Hsiao J."/>
            <person name="Zismann V."/>
            <person name="Iobst S."/>
            <person name="de Vazeille A.R."/>
            <person name="Buell C.R."/>
            <person name="Ying K."/>
            <person name="Li Y."/>
            <person name="Lu T."/>
            <person name="Huang Y."/>
            <person name="Zhao Q."/>
            <person name="Feng Q."/>
            <person name="Zhang L."/>
            <person name="Zhu J."/>
            <person name="Weng Q."/>
            <person name="Mu J."/>
            <person name="Lu Y."/>
            <person name="Fan D."/>
            <person name="Liu Y."/>
            <person name="Guan J."/>
            <person name="Zhang Y."/>
            <person name="Yu S."/>
            <person name="Liu X."/>
            <person name="Zhang Y."/>
            <person name="Hong G."/>
            <person name="Han B."/>
            <person name="Choisne N."/>
            <person name="Demange N."/>
            <person name="Orjeda G."/>
            <person name="Samain S."/>
            <person name="Cattolico L."/>
            <person name="Pelletier E."/>
            <person name="Couloux A."/>
            <person name="Segurens B."/>
            <person name="Wincker P."/>
            <person name="D'Hont A."/>
            <person name="Scarpelli C."/>
            <person name="Weissenbach J."/>
            <person name="Salanoubat M."/>
            <person name="Quetier F."/>
            <person name="Yu Y."/>
            <person name="Kim H.R."/>
            <person name="Rambo T."/>
            <person name="Currie J."/>
            <person name="Collura K."/>
            <person name="Luo M."/>
            <person name="Yang T."/>
            <person name="Ammiraju J.S.S."/>
            <person name="Engler F."/>
            <person name="Soderlund C."/>
            <person name="Wing R.A."/>
            <person name="Palmer L.E."/>
            <person name="de la Bastide M."/>
            <person name="Spiegel L."/>
            <person name="Nascimento L."/>
            <person name="Zutavern T."/>
            <person name="O'Shaughnessy A."/>
            <person name="Dike S."/>
            <person name="Dedhia N."/>
            <person name="Preston R."/>
            <person name="Balija V."/>
            <person name="McCombie W.R."/>
            <person name="Chow T."/>
            <person name="Chen H."/>
            <person name="Chung M."/>
            <person name="Chen C."/>
            <person name="Shaw J."/>
            <person name="Wu H."/>
            <person name="Hsiao K."/>
            <person name="Chao Y."/>
            <person name="Chu M."/>
            <person name="Cheng C."/>
            <person name="Hour A."/>
            <person name="Lee P."/>
            <person name="Lin S."/>
            <person name="Lin Y."/>
            <person name="Liou J."/>
            <person name="Liu S."/>
            <person name="Hsing Y."/>
            <person name="Raghuvanshi S."/>
            <person name="Mohanty A."/>
            <person name="Bharti A.K."/>
            <person name="Gaur A."/>
            <person name="Gupta V."/>
            <person name="Kumar D."/>
            <person name="Ravi V."/>
            <person name="Vij S."/>
            <person name="Kapur A."/>
            <person name="Khurana P."/>
            <person name="Khurana P."/>
            <person name="Khurana J.P."/>
            <person name="Tyagi A.K."/>
            <person name="Gaikwad K."/>
            <person name="Singh A."/>
            <person name="Dalal V."/>
            <person name="Srivastava S."/>
            <person name="Dixit A."/>
            <person name="Pal A.K."/>
            <person name="Ghazi I.A."/>
            <person name="Yadav M."/>
            <person name="Pandit A."/>
            <person name="Bhargava A."/>
            <person name="Sureshbabu K."/>
            <person name="Batra K."/>
            <person name="Sharma T.R."/>
            <person name="Mohapatra T."/>
            <person name="Singh N.K."/>
            <person name="Messing J."/>
            <person name="Nelson A.B."/>
            <person name="Fuks G."/>
            <person name="Kavchok S."/>
            <person name="Keizer G."/>
            <person name="Linton E."/>
            <person name="Llaca V."/>
            <person name="Song R."/>
            <person name="Tanyolac B."/>
            <person name="Young S."/>
            <person name="Ho-Il K."/>
            <person name="Hahn J.H."/>
            <person name="Sangsakoo G."/>
            <person name="Vanavichit A."/>
            <person name="de Mattos Luiz.A.T."/>
            <person name="Zimmer P.D."/>
            <person name="Malone G."/>
            <person name="Dellagostin O."/>
            <person name="de Oliveira A.C."/>
            <person name="Bevan M."/>
            <person name="Bancroft I."/>
            <person name="Minx P."/>
            <person name="Cordum H."/>
            <person name="Wilson R."/>
            <person name="Cheng Z."/>
            <person name="Jin W."/>
            <person name="Jiang J."/>
            <person name="Leong S.A."/>
            <person name="Iwama H."/>
            <person name="Gojobori T."/>
            <person name="Itoh T."/>
            <person name="Niimura Y."/>
            <person name="Fujii Y."/>
            <person name="Habara T."/>
            <person name="Sakai H."/>
            <person name="Sato Y."/>
            <person name="Wilson G."/>
            <person name="Kumar K."/>
            <person name="McCouch S."/>
            <person name="Juretic N."/>
            <person name="Hoen D."/>
            <person name="Wright S."/>
            <person name="Bruskiewich R."/>
            <person name="Bureau T."/>
            <person name="Miyao A."/>
            <person name="Hirochika H."/>
            <person name="Nishikawa T."/>
            <person name="Kadowaki K."/>
            <person name="Sugiura M."/>
            <person name="Burr B."/>
            <person name="Sasaki T."/>
        </authorList>
    </citation>
    <scope>NUCLEOTIDE SEQUENCE [LARGE SCALE GENOMIC DNA]</scope>
    <source>
        <strain evidence="4">cv. Nipponbare</strain>
    </source>
</reference>
<organism evidence="3 4">
    <name type="scientific">Oryza sativa subsp. japonica</name>
    <name type="common">Rice</name>
    <dbReference type="NCBI Taxonomy" id="39947"/>
    <lineage>
        <taxon>Eukaryota</taxon>
        <taxon>Viridiplantae</taxon>
        <taxon>Streptophyta</taxon>
        <taxon>Embryophyta</taxon>
        <taxon>Tracheophyta</taxon>
        <taxon>Spermatophyta</taxon>
        <taxon>Magnoliopsida</taxon>
        <taxon>Liliopsida</taxon>
        <taxon>Poales</taxon>
        <taxon>Poaceae</taxon>
        <taxon>BOP clade</taxon>
        <taxon>Oryzoideae</taxon>
        <taxon>Oryzeae</taxon>
        <taxon>Oryzinae</taxon>
        <taxon>Oryza</taxon>
        <taxon>Oryza sativa</taxon>
    </lineage>
</organism>
<sequence>METRIFIQVRVSEQSVDNRVAFLLESVPGEIRDSVFVSPDGIRRHCRGIAIPIPEVDIRRLVLEYVGLYVVASMLIVLGVDCLVMVGVDRVDRLIMVVPLSS</sequence>
<reference evidence="3" key="2">
    <citation type="submission" date="2002-03" db="EMBL/GenBank/DDBJ databases">
        <title>Oryza sativa nipponbare(GA3) genomic DNA, chromosome 6, BAC clone:OSJNBa0016O19.</title>
        <authorList>
            <person name="Sasaki T."/>
            <person name="Matsumoto T."/>
            <person name="Yamamoto K."/>
        </authorList>
    </citation>
    <scope>NUCLEOTIDE SEQUENCE</scope>
</reference>
<evidence type="ECO:0000313" key="2">
    <source>
        <dbReference type="EMBL" id="BAD35597.1"/>
    </source>
</evidence>
<reference evidence="2" key="1">
    <citation type="submission" date="2001-07" db="EMBL/GenBank/DDBJ databases">
        <title>Oryza sativa nipponbare(GA3) genomic DNA, chromosome 6, BAC clone:OJ1147_D11.</title>
        <authorList>
            <person name="Sasaki T."/>
            <person name="Matsumoto T."/>
            <person name="Yamamoto K."/>
        </authorList>
    </citation>
    <scope>NUCLEOTIDE SEQUENCE</scope>
</reference>
<evidence type="ECO:0000313" key="3">
    <source>
        <dbReference type="EMBL" id="BAD35964.1"/>
    </source>
</evidence>
<accession>Q69SS1</accession>
<reference evidence="4" key="4">
    <citation type="journal article" date="2008" name="Nucleic Acids Res.">
        <title>The rice annotation project database (RAP-DB): 2008 update.</title>
        <authorList>
            <consortium name="The rice annotation project (RAP)"/>
        </authorList>
    </citation>
    <scope>GENOME REANNOTATION</scope>
    <source>
        <strain evidence="4">cv. Nipponbare</strain>
    </source>
</reference>
<keyword evidence="1" id="KW-0472">Membrane</keyword>
<protein>
    <submittedName>
        <fullName evidence="3">Uncharacterized protein</fullName>
    </submittedName>
</protein>
<dbReference type="EMBL" id="AP004991">
    <property type="protein sequence ID" value="BAD35964.1"/>
    <property type="molecule type" value="Genomic_DNA"/>
</dbReference>
<evidence type="ECO:0000256" key="1">
    <source>
        <dbReference type="SAM" id="Phobius"/>
    </source>
</evidence>
<dbReference type="AlphaFoldDB" id="Q69SS1"/>
<evidence type="ECO:0000313" key="4">
    <source>
        <dbReference type="Proteomes" id="UP000000763"/>
    </source>
</evidence>
<keyword evidence="1" id="KW-0812">Transmembrane</keyword>
<dbReference type="Proteomes" id="UP000000763">
    <property type="component" value="Chromosome 6"/>
</dbReference>
<keyword evidence="1" id="KW-1133">Transmembrane helix</keyword>
<gene>
    <name evidence="2" type="ORF">OJ1147_D11.33</name>
    <name evidence="3" type="ORF">OSJNBa0016O19.4</name>
</gene>
<proteinExistence type="predicted"/>